<sequence>MQFQITDIQFDCYLDEEGWNESDQICTEEKLSEEYIGTFWDADDGDDLVEEIASASGWCIKSIDYRHILV</sequence>
<dbReference type="EMBL" id="PP861117">
    <property type="protein sequence ID" value="XCH00475.1"/>
    <property type="molecule type" value="Genomic_DNA"/>
</dbReference>
<accession>A0AAU8EKU8</accession>
<reference evidence="1" key="1">
    <citation type="submission" date="2024-05" db="EMBL/GenBank/DDBJ databases">
        <authorList>
            <person name="Su C."/>
        </authorList>
    </citation>
    <scope>NUCLEOTIDE SEQUENCE</scope>
</reference>
<evidence type="ECO:0000313" key="1">
    <source>
        <dbReference type="EMBL" id="XCH00475.1"/>
    </source>
</evidence>
<protein>
    <submittedName>
        <fullName evidence="1">Uncharacterized protein</fullName>
    </submittedName>
</protein>
<organism evidence="1">
    <name type="scientific">Synechococcus phage QB2</name>
    <dbReference type="NCBI Taxonomy" id="3159453"/>
    <lineage>
        <taxon>Viruses</taxon>
        <taxon>Duplodnaviria</taxon>
        <taxon>Heunggongvirae</taxon>
        <taxon>Uroviricota</taxon>
        <taxon>Caudoviricetes</taxon>
        <taxon>Pantevenvirales</taxon>
        <taxon>Kyanoviridae</taxon>
    </lineage>
</organism>
<proteinExistence type="predicted"/>
<name>A0AAU8EKU8_9CAUD</name>